<sequence length="648" mass="72456">MGYSSKDWIALKFNEDYESMHVIIRMDGGCGLKKSIKGLSNVSTVEICHVNLEYKTCTGIGSLNIPQDIGAVNLIIDFNPQSAQGNITICNTDEVWSYSLDEDIDNSSTVDGVTSRASVDTREVVDKEKVRQLEEEKDNRIIWPDELAAELMKNIYGQDEAIKKVSEIIAANLRRKHSEVETIVLFGPTGVGKTELGKELPGALEKLSGQNYGFQQIALNEFIGEHSVNRFFGSPPSYVGYKDPTIFEPVRSNPYQVFLLDEIEKATDRIYTGLMECFSNGKVHLADNSPDIDLSHVIFIITSNIPIDMVEYKKASAFRKKELCRDTLAKACGHPEIAGKITNCLAFQELPVDALTDIVSKFVIDELANYLIMIFCATVDGFVFYSLFSRISYDSPVTLGVQISGFLFGFDVVPIFIGIQYKRLRQGLTKDKFILIMALIVCGLVFAMNIALRIMTIDLVSPSPASNAISYMGEVVQENTESNVGSTAIALTIFGMGIPVVTSLGSCLISFITYNPLNIKKRRIAEMIEDNRDDIRRFDAIIADYDAEPDFAKYLEEEDEAKYQEMKMLHRALVISHCDYVRERLKEHLGNPTSNNVLSESSCETILARLDKELGLLNAQNNDELVPVEPIEEEIKYKTMIQDNRAIA</sequence>
<dbReference type="InterPro" id="IPR003593">
    <property type="entry name" value="AAA+_ATPase"/>
</dbReference>
<dbReference type="InterPro" id="IPR050130">
    <property type="entry name" value="ClpA_ClpB"/>
</dbReference>
<reference evidence="5 6" key="1">
    <citation type="submission" date="2018-08" db="EMBL/GenBank/DDBJ databases">
        <title>A genome reference for cultivated species of the human gut microbiota.</title>
        <authorList>
            <person name="Zou Y."/>
            <person name="Xue W."/>
            <person name="Luo G."/>
        </authorList>
    </citation>
    <scope>NUCLEOTIDE SEQUENCE [LARGE SCALE GENOMIC DNA]</scope>
    <source>
        <strain evidence="5 6">AM47-6BH</strain>
    </source>
</reference>
<dbReference type="InterPro" id="IPR003959">
    <property type="entry name" value="ATPase_AAA_core"/>
</dbReference>
<gene>
    <name evidence="5" type="ORF">DW967_10090</name>
</gene>
<dbReference type="InterPro" id="IPR027417">
    <property type="entry name" value="P-loop_NTPase"/>
</dbReference>
<keyword evidence="2 5" id="KW-0067">ATP-binding</keyword>
<feature type="transmembrane region" description="Helical" evidence="3">
    <location>
        <begin position="400"/>
        <end position="421"/>
    </location>
</feature>
<keyword evidence="1" id="KW-0547">Nucleotide-binding</keyword>
<evidence type="ECO:0000313" key="5">
    <source>
        <dbReference type="EMBL" id="RGZ91338.1"/>
    </source>
</evidence>
<dbReference type="GO" id="GO:0034605">
    <property type="term" value="P:cellular response to heat"/>
    <property type="evidence" value="ECO:0007669"/>
    <property type="project" value="TreeGrafter"/>
</dbReference>
<dbReference type="PANTHER" id="PTHR11638">
    <property type="entry name" value="ATP-DEPENDENT CLP PROTEASE"/>
    <property type="match status" value="1"/>
</dbReference>
<accession>A0A413Q5U4</accession>
<feature type="transmembrane region" description="Helical" evidence="3">
    <location>
        <begin position="367"/>
        <end position="388"/>
    </location>
</feature>
<dbReference type="GO" id="GO:0016887">
    <property type="term" value="F:ATP hydrolysis activity"/>
    <property type="evidence" value="ECO:0007669"/>
    <property type="project" value="InterPro"/>
</dbReference>
<dbReference type="PRINTS" id="PR00300">
    <property type="entry name" value="CLPPROTEASEA"/>
</dbReference>
<dbReference type="Proteomes" id="UP000283721">
    <property type="component" value="Unassembled WGS sequence"/>
</dbReference>
<keyword evidence="3" id="KW-0812">Transmembrane</keyword>
<evidence type="ECO:0000256" key="2">
    <source>
        <dbReference type="ARBA" id="ARBA00022840"/>
    </source>
</evidence>
<keyword evidence="5" id="KW-0378">Hydrolase</keyword>
<comment type="caution">
    <text evidence="5">The sequence shown here is derived from an EMBL/GenBank/DDBJ whole genome shotgun (WGS) entry which is preliminary data.</text>
</comment>
<dbReference type="GO" id="GO:0006508">
    <property type="term" value="P:proteolysis"/>
    <property type="evidence" value="ECO:0007669"/>
    <property type="project" value="UniProtKB-KW"/>
</dbReference>
<dbReference type="SUPFAM" id="SSF52540">
    <property type="entry name" value="P-loop containing nucleoside triphosphate hydrolases"/>
    <property type="match status" value="1"/>
</dbReference>
<keyword evidence="3" id="KW-0472">Membrane</keyword>
<evidence type="ECO:0000256" key="1">
    <source>
        <dbReference type="ARBA" id="ARBA00022741"/>
    </source>
</evidence>
<keyword evidence="3" id="KW-1133">Transmembrane helix</keyword>
<dbReference type="GO" id="GO:0008233">
    <property type="term" value="F:peptidase activity"/>
    <property type="evidence" value="ECO:0007669"/>
    <property type="project" value="UniProtKB-KW"/>
</dbReference>
<keyword evidence="5" id="KW-0645">Protease</keyword>
<evidence type="ECO:0000259" key="4">
    <source>
        <dbReference type="SMART" id="SM00382"/>
    </source>
</evidence>
<dbReference type="GO" id="GO:0005524">
    <property type="term" value="F:ATP binding"/>
    <property type="evidence" value="ECO:0007669"/>
    <property type="project" value="UniProtKB-KW"/>
</dbReference>
<feature type="transmembrane region" description="Helical" evidence="3">
    <location>
        <begin position="433"/>
        <end position="455"/>
    </location>
</feature>
<evidence type="ECO:0000256" key="3">
    <source>
        <dbReference type="SAM" id="Phobius"/>
    </source>
</evidence>
<organism evidence="5 6">
    <name type="scientific">Agathobacter rectalis</name>
    <dbReference type="NCBI Taxonomy" id="39491"/>
    <lineage>
        <taxon>Bacteria</taxon>
        <taxon>Bacillati</taxon>
        <taxon>Bacillota</taxon>
        <taxon>Clostridia</taxon>
        <taxon>Lachnospirales</taxon>
        <taxon>Lachnospiraceae</taxon>
        <taxon>Agathobacter</taxon>
    </lineage>
</organism>
<dbReference type="SMART" id="SM00382">
    <property type="entry name" value="AAA"/>
    <property type="match status" value="1"/>
</dbReference>
<dbReference type="AlphaFoldDB" id="A0A413Q5U4"/>
<dbReference type="Pfam" id="PF07724">
    <property type="entry name" value="AAA_2"/>
    <property type="match status" value="1"/>
</dbReference>
<dbReference type="Gene3D" id="3.40.50.300">
    <property type="entry name" value="P-loop containing nucleotide triphosphate hydrolases"/>
    <property type="match status" value="1"/>
</dbReference>
<feature type="domain" description="AAA+ ATPase" evidence="4">
    <location>
        <begin position="179"/>
        <end position="322"/>
    </location>
</feature>
<evidence type="ECO:0000313" key="6">
    <source>
        <dbReference type="Proteomes" id="UP000283721"/>
    </source>
</evidence>
<protein>
    <submittedName>
        <fullName evidence="5">ATP-dependent Clp protease ATP-binding subunit</fullName>
    </submittedName>
</protein>
<dbReference type="GO" id="GO:0005737">
    <property type="term" value="C:cytoplasm"/>
    <property type="evidence" value="ECO:0007669"/>
    <property type="project" value="TreeGrafter"/>
</dbReference>
<feature type="transmembrane region" description="Helical" evidence="3">
    <location>
        <begin position="488"/>
        <end position="514"/>
    </location>
</feature>
<name>A0A413Q5U4_9FIRM</name>
<dbReference type="EMBL" id="QSES01000018">
    <property type="protein sequence ID" value="RGZ91338.1"/>
    <property type="molecule type" value="Genomic_DNA"/>
</dbReference>
<proteinExistence type="predicted"/>
<dbReference type="PANTHER" id="PTHR11638:SF18">
    <property type="entry name" value="HEAT SHOCK PROTEIN 104"/>
    <property type="match status" value="1"/>
</dbReference>
<dbReference type="InterPro" id="IPR001270">
    <property type="entry name" value="ClpA/B"/>
</dbReference>